<dbReference type="Pfam" id="PF02224">
    <property type="entry name" value="Cytidylate_kin"/>
    <property type="match status" value="1"/>
</dbReference>
<dbReference type="Gene3D" id="3.30.1330.40">
    <property type="entry name" value="RutC-like"/>
    <property type="match status" value="1"/>
</dbReference>
<keyword evidence="3 8" id="KW-0547">Nucleotide-binding</keyword>
<name>A0A9D2DWJ7_9FIRM</name>
<keyword evidence="4 8" id="KW-0418">Kinase</keyword>
<dbReference type="Gene3D" id="3.40.50.300">
    <property type="entry name" value="P-loop containing nucleotide triphosphate hydrolases"/>
    <property type="match status" value="1"/>
</dbReference>
<evidence type="ECO:0000313" key="12">
    <source>
        <dbReference type="Proteomes" id="UP000824044"/>
    </source>
</evidence>
<comment type="catalytic activity">
    <reaction evidence="6 8">
        <text>dCMP + ATP = dCDP + ADP</text>
        <dbReference type="Rhea" id="RHEA:25094"/>
        <dbReference type="ChEBI" id="CHEBI:30616"/>
        <dbReference type="ChEBI" id="CHEBI:57566"/>
        <dbReference type="ChEBI" id="CHEBI:58593"/>
        <dbReference type="ChEBI" id="CHEBI:456216"/>
        <dbReference type="EC" id="2.7.4.25"/>
    </reaction>
</comment>
<comment type="catalytic activity">
    <reaction evidence="9">
        <text>chorismate = prephenate</text>
        <dbReference type="Rhea" id="RHEA:13897"/>
        <dbReference type="ChEBI" id="CHEBI:29748"/>
        <dbReference type="ChEBI" id="CHEBI:29934"/>
        <dbReference type="EC" id="5.4.99.5"/>
    </reaction>
</comment>
<comment type="caution">
    <text evidence="11">The sequence shown here is derived from an EMBL/GenBank/DDBJ whole genome shotgun (WGS) entry which is preliminary data.</text>
</comment>
<keyword evidence="8" id="KW-0963">Cytoplasm</keyword>
<dbReference type="PROSITE" id="PS51167">
    <property type="entry name" value="CHORISMATE_MUT_1"/>
    <property type="match status" value="1"/>
</dbReference>
<dbReference type="PANTHER" id="PTHR21164">
    <property type="entry name" value="CHORISMATE MUTASE"/>
    <property type="match status" value="1"/>
</dbReference>
<dbReference type="CDD" id="cd02185">
    <property type="entry name" value="AroH"/>
    <property type="match status" value="1"/>
</dbReference>
<dbReference type="EMBL" id="DXBS01000053">
    <property type="protein sequence ID" value="HIZ24350.1"/>
    <property type="molecule type" value="Genomic_DNA"/>
</dbReference>
<dbReference type="InterPro" id="IPR003136">
    <property type="entry name" value="Cytidylate_kin"/>
</dbReference>
<feature type="domain" description="Cytidylate kinase" evidence="10">
    <location>
        <begin position="119"/>
        <end position="332"/>
    </location>
</feature>
<evidence type="ECO:0000256" key="8">
    <source>
        <dbReference type="HAMAP-Rule" id="MF_00238"/>
    </source>
</evidence>
<evidence type="ECO:0000259" key="10">
    <source>
        <dbReference type="Pfam" id="PF02224"/>
    </source>
</evidence>
<dbReference type="Pfam" id="PF07736">
    <property type="entry name" value="CM_1"/>
    <property type="match status" value="1"/>
</dbReference>
<dbReference type="HAMAP" id="MF_00238">
    <property type="entry name" value="Cytidyl_kinase_type1"/>
    <property type="match status" value="1"/>
</dbReference>
<comment type="catalytic activity">
    <reaction evidence="7 8">
        <text>CMP + ATP = CDP + ADP</text>
        <dbReference type="Rhea" id="RHEA:11600"/>
        <dbReference type="ChEBI" id="CHEBI:30616"/>
        <dbReference type="ChEBI" id="CHEBI:58069"/>
        <dbReference type="ChEBI" id="CHEBI:60377"/>
        <dbReference type="ChEBI" id="CHEBI:456216"/>
        <dbReference type="EC" id="2.7.4.25"/>
    </reaction>
</comment>
<keyword evidence="9" id="KW-0057">Aromatic amino acid biosynthesis</keyword>
<dbReference type="NCBIfam" id="TIGR00017">
    <property type="entry name" value="cmk"/>
    <property type="match status" value="1"/>
</dbReference>
<dbReference type="InterPro" id="IPR027417">
    <property type="entry name" value="P-loop_NTPase"/>
</dbReference>
<dbReference type="NCBIfam" id="TIGR01796">
    <property type="entry name" value="CM_mono_aroH"/>
    <property type="match status" value="1"/>
</dbReference>
<keyword evidence="5 8" id="KW-0067">ATP-binding</keyword>
<reference evidence="11" key="2">
    <citation type="submission" date="2021-04" db="EMBL/GenBank/DDBJ databases">
        <authorList>
            <person name="Gilroy R."/>
        </authorList>
    </citation>
    <scope>NUCLEOTIDE SEQUENCE</scope>
    <source>
        <strain evidence="11">CHK33-5263</strain>
    </source>
</reference>
<evidence type="ECO:0000256" key="2">
    <source>
        <dbReference type="ARBA" id="ARBA00022679"/>
    </source>
</evidence>
<comment type="similarity">
    <text evidence="1 8">Belongs to the cytidylate kinase family. Type 1 subfamily.</text>
</comment>
<evidence type="ECO:0000256" key="4">
    <source>
        <dbReference type="ARBA" id="ARBA00022777"/>
    </source>
</evidence>
<dbReference type="EC" id="2.7.4.25" evidence="8"/>
<dbReference type="GO" id="GO:0036431">
    <property type="term" value="F:dCMP kinase activity"/>
    <property type="evidence" value="ECO:0007669"/>
    <property type="project" value="InterPro"/>
</dbReference>
<evidence type="ECO:0000256" key="7">
    <source>
        <dbReference type="ARBA" id="ARBA00048478"/>
    </source>
</evidence>
<dbReference type="AlphaFoldDB" id="A0A9D2DWJ7"/>
<sequence length="335" mass="37106">MTVIRGATTIAEDQPEEIKKAVGELLEQIEYRNQLKRDEILSIVFSSTSDIHSFYPAKAAREAGFASCSLFSAQEPEIDGGLALCIRVMLFIEKNITPHHVYLHGARVLRKDLAQKFNVAIDGPAGSGKSTIAKLLAHDQNILYLDTGAMYRACALAAIRAGIDVSNEAQVCGLMRNVTLTVTYENGAQHTLLNGEDVSEVIRDREVSMAASTISKHESVRMRMAEKQREIAGKMSCVLDGRDIGTFVLPDADFKFFLTASPEVRAKRRYDELVAKGNSVDFEDLKREIALRDEQDSTRAIAPLKKADDAVLIDTSDMTIQQVLQTIKNKMQEKI</sequence>
<evidence type="ECO:0000256" key="1">
    <source>
        <dbReference type="ARBA" id="ARBA00009427"/>
    </source>
</evidence>
<keyword evidence="2 8" id="KW-0808">Transferase</keyword>
<reference evidence="11" key="1">
    <citation type="journal article" date="2021" name="PeerJ">
        <title>Extensive microbial diversity within the chicken gut microbiome revealed by metagenomics and culture.</title>
        <authorList>
            <person name="Gilroy R."/>
            <person name="Ravi A."/>
            <person name="Getino M."/>
            <person name="Pursley I."/>
            <person name="Horton D.L."/>
            <person name="Alikhan N.F."/>
            <person name="Baker D."/>
            <person name="Gharbi K."/>
            <person name="Hall N."/>
            <person name="Watson M."/>
            <person name="Adriaenssens E.M."/>
            <person name="Foster-Nyarko E."/>
            <person name="Jarju S."/>
            <person name="Secka A."/>
            <person name="Antonio M."/>
            <person name="Oren A."/>
            <person name="Chaudhuri R.R."/>
            <person name="La Ragione R."/>
            <person name="Hildebrand F."/>
            <person name="Pallen M.J."/>
        </authorList>
    </citation>
    <scope>NUCLEOTIDE SEQUENCE</scope>
    <source>
        <strain evidence="11">CHK33-5263</strain>
    </source>
</reference>
<accession>A0A9D2DWJ7</accession>
<dbReference type="GO" id="GO:0006220">
    <property type="term" value="P:pyrimidine nucleotide metabolic process"/>
    <property type="evidence" value="ECO:0007669"/>
    <property type="project" value="UniProtKB-UniRule"/>
</dbReference>
<organism evidence="11 12">
    <name type="scientific">Candidatus Gallimonas intestinigallinarum</name>
    <dbReference type="NCBI Taxonomy" id="2838604"/>
    <lineage>
        <taxon>Bacteria</taxon>
        <taxon>Bacillati</taxon>
        <taxon>Bacillota</taxon>
        <taxon>Clostridia</taxon>
        <taxon>Candidatus Gallimonas</taxon>
    </lineage>
</organism>
<dbReference type="InterPro" id="IPR035959">
    <property type="entry name" value="RutC-like_sf"/>
</dbReference>
<keyword evidence="9" id="KW-0413">Isomerase</keyword>
<proteinExistence type="inferred from homology"/>
<dbReference type="SUPFAM" id="SSF52540">
    <property type="entry name" value="P-loop containing nucleoside triphosphate hydrolases"/>
    <property type="match status" value="1"/>
</dbReference>
<dbReference type="GO" id="GO:0046417">
    <property type="term" value="P:chorismate metabolic process"/>
    <property type="evidence" value="ECO:0007669"/>
    <property type="project" value="TreeGrafter"/>
</dbReference>
<comment type="subcellular location">
    <subcellularLocation>
        <location evidence="8">Cytoplasm</location>
    </subcellularLocation>
</comment>
<protein>
    <recommendedName>
        <fullName evidence="8">Cytidylate kinase</fullName>
        <shortName evidence="8">CK</shortName>
        <ecNumber evidence="8">2.7.4.25</ecNumber>
    </recommendedName>
    <alternativeName>
        <fullName evidence="8">Cytidine monophosphate kinase</fullName>
        <shortName evidence="8">CMP kinase</shortName>
    </alternativeName>
</protein>
<dbReference type="Proteomes" id="UP000824044">
    <property type="component" value="Unassembled WGS sequence"/>
</dbReference>
<evidence type="ECO:0000256" key="9">
    <source>
        <dbReference type="PROSITE-ProRule" id="PRU00514"/>
    </source>
</evidence>
<dbReference type="GO" id="GO:0005524">
    <property type="term" value="F:ATP binding"/>
    <property type="evidence" value="ECO:0007669"/>
    <property type="project" value="UniProtKB-UniRule"/>
</dbReference>
<evidence type="ECO:0000256" key="3">
    <source>
        <dbReference type="ARBA" id="ARBA00022741"/>
    </source>
</evidence>
<evidence type="ECO:0000313" key="11">
    <source>
        <dbReference type="EMBL" id="HIZ24350.1"/>
    </source>
</evidence>
<dbReference type="InterPro" id="IPR008243">
    <property type="entry name" value="Chorismate_mutase_AroH"/>
</dbReference>
<dbReference type="GO" id="GO:0004106">
    <property type="term" value="F:chorismate mutase activity"/>
    <property type="evidence" value="ECO:0007669"/>
    <property type="project" value="UniProtKB-UniRule"/>
</dbReference>
<keyword evidence="9" id="KW-0028">Amino-acid biosynthesis</keyword>
<dbReference type="GO" id="GO:0009073">
    <property type="term" value="P:aromatic amino acid family biosynthetic process"/>
    <property type="evidence" value="ECO:0007669"/>
    <property type="project" value="UniProtKB-UniRule"/>
</dbReference>
<dbReference type="SUPFAM" id="SSF55298">
    <property type="entry name" value="YjgF-like"/>
    <property type="match status" value="1"/>
</dbReference>
<dbReference type="GO" id="GO:0005737">
    <property type="term" value="C:cytoplasm"/>
    <property type="evidence" value="ECO:0007669"/>
    <property type="project" value="UniProtKB-SubCell"/>
</dbReference>
<feature type="binding site" evidence="8">
    <location>
        <begin position="123"/>
        <end position="131"/>
    </location>
    <ligand>
        <name>ATP</name>
        <dbReference type="ChEBI" id="CHEBI:30616"/>
    </ligand>
</feature>
<dbReference type="InterPro" id="IPR011994">
    <property type="entry name" value="Cytidylate_kinase_dom"/>
</dbReference>
<dbReference type="CDD" id="cd02020">
    <property type="entry name" value="CMPK"/>
    <property type="match status" value="1"/>
</dbReference>
<gene>
    <name evidence="8 11" type="primary">cmk</name>
    <name evidence="11" type="ORF">H9812_02595</name>
</gene>
<dbReference type="PANTHER" id="PTHR21164:SF0">
    <property type="entry name" value="CHORISMATE MUTASE AROH"/>
    <property type="match status" value="1"/>
</dbReference>
<evidence type="ECO:0000256" key="6">
    <source>
        <dbReference type="ARBA" id="ARBA00047615"/>
    </source>
</evidence>
<evidence type="ECO:0000256" key="5">
    <source>
        <dbReference type="ARBA" id="ARBA00022840"/>
    </source>
</evidence>
<dbReference type="GO" id="GO:0008652">
    <property type="term" value="P:amino acid biosynthetic process"/>
    <property type="evidence" value="ECO:0007669"/>
    <property type="project" value="UniProtKB-UniRule"/>
</dbReference>